<protein>
    <recommendedName>
        <fullName evidence="1">Carrier domain-containing protein</fullName>
    </recommendedName>
</protein>
<accession>B4CZU6</accession>
<organism evidence="2 3">
    <name type="scientific">Chthoniobacter flavus Ellin428</name>
    <dbReference type="NCBI Taxonomy" id="497964"/>
    <lineage>
        <taxon>Bacteria</taxon>
        <taxon>Pseudomonadati</taxon>
        <taxon>Verrucomicrobiota</taxon>
        <taxon>Spartobacteria</taxon>
        <taxon>Chthoniobacterales</taxon>
        <taxon>Chthoniobacteraceae</taxon>
        <taxon>Chthoniobacter</taxon>
    </lineage>
</organism>
<dbReference type="InterPro" id="IPR009081">
    <property type="entry name" value="PP-bd_ACP"/>
</dbReference>
<proteinExistence type="predicted"/>
<comment type="caution">
    <text evidence="2">The sequence shown here is derived from an EMBL/GenBank/DDBJ whole genome shotgun (WGS) entry which is preliminary data.</text>
</comment>
<evidence type="ECO:0000313" key="3">
    <source>
        <dbReference type="Proteomes" id="UP000005824"/>
    </source>
</evidence>
<evidence type="ECO:0000313" key="2">
    <source>
        <dbReference type="EMBL" id="EDY20260.1"/>
    </source>
</evidence>
<dbReference type="InterPro" id="IPR036736">
    <property type="entry name" value="ACP-like_sf"/>
</dbReference>
<dbReference type="SUPFAM" id="SSF47336">
    <property type="entry name" value="ACP-like"/>
    <property type="match status" value="1"/>
</dbReference>
<dbReference type="Pfam" id="PF00550">
    <property type="entry name" value="PP-binding"/>
    <property type="match status" value="1"/>
</dbReference>
<dbReference type="RefSeq" id="WP_006979509.1">
    <property type="nucleotide sequence ID" value="NZ_ABVL01000005.1"/>
</dbReference>
<dbReference type="AlphaFoldDB" id="B4CZU6"/>
<dbReference type="EMBL" id="ABVL01000005">
    <property type="protein sequence ID" value="EDY20260.1"/>
    <property type="molecule type" value="Genomic_DNA"/>
</dbReference>
<reference evidence="2 3" key="1">
    <citation type="journal article" date="2011" name="J. Bacteriol.">
        <title>Genome sequence of Chthoniobacter flavus Ellin428, an aerobic heterotrophic soil bacterium.</title>
        <authorList>
            <person name="Kant R."/>
            <person name="van Passel M.W."/>
            <person name="Palva A."/>
            <person name="Lucas S."/>
            <person name="Lapidus A."/>
            <person name="Glavina Del Rio T."/>
            <person name="Dalin E."/>
            <person name="Tice H."/>
            <person name="Bruce D."/>
            <person name="Goodwin L."/>
            <person name="Pitluck S."/>
            <person name="Larimer F.W."/>
            <person name="Land M.L."/>
            <person name="Hauser L."/>
            <person name="Sangwan P."/>
            <person name="de Vos W.M."/>
            <person name="Janssen P.H."/>
            <person name="Smidt H."/>
        </authorList>
    </citation>
    <scope>NUCLEOTIDE SEQUENCE [LARGE SCALE GENOMIC DNA]</scope>
    <source>
        <strain evidence="2 3">Ellin428</strain>
    </source>
</reference>
<name>B4CZU6_9BACT</name>
<sequence length="77" mass="8133">MDSRVLAIVSRLFHVNAGELTPESGPTTIAAWDSAGHMNLILALEQEFGIQFGDDEVAELISVGAINAALARHSVTS</sequence>
<dbReference type="Gene3D" id="1.10.1200.10">
    <property type="entry name" value="ACP-like"/>
    <property type="match status" value="1"/>
</dbReference>
<dbReference type="Proteomes" id="UP000005824">
    <property type="component" value="Unassembled WGS sequence"/>
</dbReference>
<dbReference type="STRING" id="497964.CfE428DRAFT_2184"/>
<keyword evidence="3" id="KW-1185">Reference proteome</keyword>
<feature type="domain" description="Carrier" evidence="1">
    <location>
        <begin position="4"/>
        <end position="66"/>
    </location>
</feature>
<dbReference type="InParanoid" id="B4CZU6"/>
<dbReference type="eggNOG" id="COG0236">
    <property type="taxonomic scope" value="Bacteria"/>
</dbReference>
<evidence type="ECO:0000259" key="1">
    <source>
        <dbReference type="Pfam" id="PF00550"/>
    </source>
</evidence>
<gene>
    <name evidence="2" type="ORF">CfE428DRAFT_2184</name>
</gene>